<comment type="caution">
    <text evidence="7">The sequence shown here is derived from an EMBL/GenBank/DDBJ whole genome shotgun (WGS) entry which is preliminary data.</text>
</comment>
<name>A0ABD0RDT7_CIRMR</name>
<dbReference type="EMBL" id="JAMKFB020000004">
    <property type="protein sequence ID" value="KAL0196528.1"/>
    <property type="molecule type" value="Genomic_DNA"/>
</dbReference>
<protein>
    <recommendedName>
        <fullName evidence="6">TM7S3/TM198-like domain-containing protein</fullName>
    </recommendedName>
</protein>
<dbReference type="GO" id="GO:0016020">
    <property type="term" value="C:membrane"/>
    <property type="evidence" value="ECO:0007669"/>
    <property type="project" value="UniProtKB-SubCell"/>
</dbReference>
<dbReference type="InterPro" id="IPR025256">
    <property type="entry name" value="TM7S3/TM198-like_dom"/>
</dbReference>
<feature type="transmembrane region" description="Helical" evidence="5">
    <location>
        <begin position="34"/>
        <end position="55"/>
    </location>
</feature>
<reference evidence="7 8" key="1">
    <citation type="submission" date="2024-05" db="EMBL/GenBank/DDBJ databases">
        <title>Genome sequencing and assembly of Indian major carp, Cirrhinus mrigala (Hamilton, 1822).</title>
        <authorList>
            <person name="Mohindra V."/>
            <person name="Chowdhury L.M."/>
            <person name="Lal K."/>
            <person name="Jena J.K."/>
        </authorList>
    </citation>
    <scope>NUCLEOTIDE SEQUENCE [LARGE SCALE GENOMIC DNA]</scope>
    <source>
        <strain evidence="7">CM1030</strain>
        <tissue evidence="7">Blood</tissue>
    </source>
</reference>
<keyword evidence="3 5" id="KW-1133">Transmembrane helix</keyword>
<evidence type="ECO:0000256" key="2">
    <source>
        <dbReference type="ARBA" id="ARBA00022692"/>
    </source>
</evidence>
<evidence type="ECO:0000256" key="4">
    <source>
        <dbReference type="ARBA" id="ARBA00023136"/>
    </source>
</evidence>
<organism evidence="7 8">
    <name type="scientific">Cirrhinus mrigala</name>
    <name type="common">Mrigala</name>
    <dbReference type="NCBI Taxonomy" id="683832"/>
    <lineage>
        <taxon>Eukaryota</taxon>
        <taxon>Metazoa</taxon>
        <taxon>Chordata</taxon>
        <taxon>Craniata</taxon>
        <taxon>Vertebrata</taxon>
        <taxon>Euteleostomi</taxon>
        <taxon>Actinopterygii</taxon>
        <taxon>Neopterygii</taxon>
        <taxon>Teleostei</taxon>
        <taxon>Ostariophysi</taxon>
        <taxon>Cypriniformes</taxon>
        <taxon>Cyprinidae</taxon>
        <taxon>Labeoninae</taxon>
        <taxon>Labeonini</taxon>
        <taxon>Cirrhinus</taxon>
    </lineage>
</organism>
<dbReference type="Pfam" id="PF13886">
    <property type="entry name" value="TM7S3_TM198"/>
    <property type="match status" value="1"/>
</dbReference>
<evidence type="ECO:0000259" key="6">
    <source>
        <dbReference type="Pfam" id="PF13886"/>
    </source>
</evidence>
<keyword evidence="8" id="KW-1185">Reference proteome</keyword>
<sequence>DLAIFHNAVVFWVVFACIMVVVPLFFIRWPREGNIITCGVVGAYTVVLAASTYTYTSLSYITLDVLKRFLNDNFSRAFISVPLQDI</sequence>
<feature type="transmembrane region" description="Helical" evidence="5">
    <location>
        <begin position="6"/>
        <end position="27"/>
    </location>
</feature>
<evidence type="ECO:0000256" key="1">
    <source>
        <dbReference type="ARBA" id="ARBA00004141"/>
    </source>
</evidence>
<dbReference type="Proteomes" id="UP001529510">
    <property type="component" value="Unassembled WGS sequence"/>
</dbReference>
<evidence type="ECO:0000313" key="8">
    <source>
        <dbReference type="Proteomes" id="UP001529510"/>
    </source>
</evidence>
<keyword evidence="2 5" id="KW-0812">Transmembrane</keyword>
<comment type="subcellular location">
    <subcellularLocation>
        <location evidence="1">Membrane</location>
        <topology evidence="1">Multi-pass membrane protein</topology>
    </subcellularLocation>
</comment>
<gene>
    <name evidence="7" type="ORF">M9458_010100</name>
</gene>
<evidence type="ECO:0000313" key="7">
    <source>
        <dbReference type="EMBL" id="KAL0196528.1"/>
    </source>
</evidence>
<evidence type="ECO:0000256" key="5">
    <source>
        <dbReference type="SAM" id="Phobius"/>
    </source>
</evidence>
<dbReference type="PANTHER" id="PTHR15937">
    <property type="entry name" value="TRANSMEMBRANE 7 SUPERFAMILY MEMBER 3"/>
    <property type="match status" value="1"/>
</dbReference>
<feature type="non-terminal residue" evidence="7">
    <location>
        <position position="86"/>
    </location>
</feature>
<dbReference type="InterPro" id="IPR042502">
    <property type="entry name" value="TM7SF3"/>
</dbReference>
<feature type="non-terminal residue" evidence="7">
    <location>
        <position position="1"/>
    </location>
</feature>
<dbReference type="PANTHER" id="PTHR15937:SF3">
    <property type="entry name" value="TRANSMEMBRANE 7 SUPERFAMILY MEMBER 3"/>
    <property type="match status" value="1"/>
</dbReference>
<keyword evidence="4 5" id="KW-0472">Membrane</keyword>
<accession>A0ABD0RDT7</accession>
<proteinExistence type="predicted"/>
<dbReference type="AlphaFoldDB" id="A0ABD0RDT7"/>
<feature type="domain" description="TM7S3/TM198-like" evidence="6">
    <location>
        <begin position="8"/>
        <end position="85"/>
    </location>
</feature>
<evidence type="ECO:0000256" key="3">
    <source>
        <dbReference type="ARBA" id="ARBA00022989"/>
    </source>
</evidence>